<feature type="non-terminal residue" evidence="1">
    <location>
        <position position="1"/>
    </location>
</feature>
<sequence>DGTIRSLRFQFDRAKSNAKGEVIALQVKLDQSLAEAQSKFDKELEKLRDEIAKAKEDVVREQERCIELEMESGMKQGQIEDLETQIKNANKQIEQLEQMLQTTKTKLKEEHKEKAQALRQTITQKQKEITKKDRTIQDLLNQLEKLSQKAVPVPDHAQLLERIAQLEQESRDYFEIAKSYQVELEEIKREQPLEKRKPRGKLAAIQQEVEDLKVKLHDKEEELAVTKKALDALRASSASKDRVLPVDQIIEAALLDLIAEQQLQIREYQLVTKSWKATPLRSALETSSSENIRSIIANQQPTDSSGPSPLLMADSAGARLKRVLDSNQPTQSHKPKRSRGAGSELNTPTTSTLPAMLVDINSTPTQPRRRAPNSLKDSASSSRQLPGSMATKQVSMLVIIKRQLHDKRMNDTSRARHFLDHLQSHPASLMAALQQMHRPILDIDPEVFVITLESALKKATAAVKSADNNVPSQLQQQQQQQDRAELVPHHLIDPNSPEDTDTDSALPGVVVTASPPRGIPGIERDMALSLWNCAFKQGKADWVESVIKVIGKRVIINPEKSNLDIPCALVRIFAAFCLLSRDILRARVFCVDLLTEAVDRPHVLPVMANIAAVWPEVLSKNYNDNDDGMNRDNDLFLAALESIMAGIRELYAESHDQQQANDLYQVFVNKCGWTQPDQAEFIDIVYQRIKTQLEANTGPDVDALSNKIALNLVKTYYTPQQNESEEMEELQGIQEITF</sequence>
<dbReference type="EMBL" id="JAMZIH010005853">
    <property type="protein sequence ID" value="KAJ1674568.1"/>
    <property type="molecule type" value="Genomic_DNA"/>
</dbReference>
<gene>
    <name evidence="1" type="ORF">EV182_003014</name>
</gene>
<proteinExistence type="predicted"/>
<name>A0ACC1HFQ8_9FUNG</name>
<organism evidence="1 2">
    <name type="scientific">Spiromyces aspiralis</name>
    <dbReference type="NCBI Taxonomy" id="68401"/>
    <lineage>
        <taxon>Eukaryota</taxon>
        <taxon>Fungi</taxon>
        <taxon>Fungi incertae sedis</taxon>
        <taxon>Zoopagomycota</taxon>
        <taxon>Kickxellomycotina</taxon>
        <taxon>Kickxellomycetes</taxon>
        <taxon>Kickxellales</taxon>
        <taxon>Kickxellaceae</taxon>
        <taxon>Spiromyces</taxon>
    </lineage>
</organism>
<evidence type="ECO:0000313" key="2">
    <source>
        <dbReference type="Proteomes" id="UP001145114"/>
    </source>
</evidence>
<accession>A0ACC1HFQ8</accession>
<evidence type="ECO:0000313" key="1">
    <source>
        <dbReference type="EMBL" id="KAJ1674568.1"/>
    </source>
</evidence>
<protein>
    <submittedName>
        <fullName evidence="1">Uncharacterized protein</fullName>
    </submittedName>
</protein>
<comment type="caution">
    <text evidence="1">The sequence shown here is derived from an EMBL/GenBank/DDBJ whole genome shotgun (WGS) entry which is preliminary data.</text>
</comment>
<reference evidence="1" key="1">
    <citation type="submission" date="2022-06" db="EMBL/GenBank/DDBJ databases">
        <title>Phylogenomic reconstructions and comparative analyses of Kickxellomycotina fungi.</title>
        <authorList>
            <person name="Reynolds N.K."/>
            <person name="Stajich J.E."/>
            <person name="Barry K."/>
            <person name="Grigoriev I.V."/>
            <person name="Crous P."/>
            <person name="Smith M.E."/>
        </authorList>
    </citation>
    <scope>NUCLEOTIDE SEQUENCE</scope>
    <source>
        <strain evidence="1">RSA 2271</strain>
    </source>
</reference>
<keyword evidence="2" id="KW-1185">Reference proteome</keyword>
<dbReference type="Proteomes" id="UP001145114">
    <property type="component" value="Unassembled WGS sequence"/>
</dbReference>